<feature type="domain" description="Reverse transcriptase zinc-binding" evidence="1">
    <location>
        <begin position="150"/>
        <end position="218"/>
    </location>
</feature>
<accession>A0A8S3S8Q4</accession>
<organism evidence="2 3">
    <name type="scientific">Mytilus edulis</name>
    <name type="common">Blue mussel</name>
    <dbReference type="NCBI Taxonomy" id="6550"/>
    <lineage>
        <taxon>Eukaryota</taxon>
        <taxon>Metazoa</taxon>
        <taxon>Spiralia</taxon>
        <taxon>Lophotrochozoa</taxon>
        <taxon>Mollusca</taxon>
        <taxon>Bivalvia</taxon>
        <taxon>Autobranchia</taxon>
        <taxon>Pteriomorphia</taxon>
        <taxon>Mytilida</taxon>
        <taxon>Mytiloidea</taxon>
        <taxon>Mytilidae</taxon>
        <taxon>Mytilinae</taxon>
        <taxon>Mytilus</taxon>
    </lineage>
</organism>
<dbReference type="Proteomes" id="UP000683360">
    <property type="component" value="Unassembled WGS sequence"/>
</dbReference>
<name>A0A8S3S8Q4_MYTED</name>
<dbReference type="AlphaFoldDB" id="A0A8S3S8Q4"/>
<protein>
    <recommendedName>
        <fullName evidence="1">Reverse transcriptase zinc-binding domain-containing protein</fullName>
    </recommendedName>
</protein>
<reference evidence="2" key="1">
    <citation type="submission" date="2021-03" db="EMBL/GenBank/DDBJ databases">
        <authorList>
            <person name="Bekaert M."/>
        </authorList>
    </citation>
    <scope>NUCLEOTIDE SEQUENCE</scope>
</reference>
<evidence type="ECO:0000313" key="3">
    <source>
        <dbReference type="Proteomes" id="UP000683360"/>
    </source>
</evidence>
<gene>
    <name evidence="2" type="ORF">MEDL_30429</name>
</gene>
<dbReference type="Pfam" id="PF13966">
    <property type="entry name" value="zf-RVT"/>
    <property type="match status" value="1"/>
</dbReference>
<evidence type="ECO:0000313" key="2">
    <source>
        <dbReference type="EMBL" id="CAG2216732.1"/>
    </source>
</evidence>
<evidence type="ECO:0000259" key="1">
    <source>
        <dbReference type="Pfam" id="PF13966"/>
    </source>
</evidence>
<proteinExistence type="predicted"/>
<dbReference type="EMBL" id="CAJPWZ010001489">
    <property type="protein sequence ID" value="CAG2216732.1"/>
    <property type="molecule type" value="Genomic_DNA"/>
</dbReference>
<dbReference type="OrthoDB" id="10072093at2759"/>
<comment type="caution">
    <text evidence="2">The sequence shown here is derived from an EMBL/GenBank/DDBJ whole genome shotgun (WGS) entry which is preliminary data.</text>
</comment>
<dbReference type="InterPro" id="IPR026960">
    <property type="entry name" value="RVT-Znf"/>
</dbReference>
<sequence>MLNKLKPKNEEEFLTDSLWNNGNIKIGSRSVFYKDWADNGILLINDLVDNEGKLMSFEQCKNIYEIKSNFLVYNGVISAIKSYQNSLKHNISIENLNKVHGPILPNNIRTFFLSNKGSKDMYNVFLEKSSTRPSCEDKWSLRLNKNFDWKKVHNMSFYTTKSSKLHWFQYRIVHRIIGTNEFLFKIKIKQSDKCTFCNEAIEDIEHIFWTCHKISDLWIELGDWIYNQTQILIPFNIDIILFGNLGNNGNNMIKKLNNTPDKILYLQNKTM</sequence>
<keyword evidence="3" id="KW-1185">Reference proteome</keyword>